<comment type="PTM">
    <text evidence="2 3">Topaquinone (TPQ) is generated by copper-dependent autoxidation of a specific tyrosyl residue.</text>
</comment>
<sequence length="404" mass="45358">MPMDHITSEKLVSTSYKIRSKALRNFPSCKVQPDGASFTVRCRNITWQKWNFQLGWNVREGPVLHNVFYDNRSLFYRVSMSEMTVPYGDPRTPFHRKQTFDLGDSGFGLTSNTLTFGCDCLGHIRYFDGYRTSSDGKAVLMPSVVCMHEVDQGIGWKHTNFRNGMSSVVRDRQLVIQCTATVTNYEYILAFILDQAANLHIEVRATGIVSTMPVAKGVHTPWGSVVVPGVMAVNHQHLFNVRLDPALDGQKNSIIYDDCVPVVDDPTLDPFGCAFKVETTTIKKPGGYDIDLGAFRTYKIINPSVVNSASGKPVGYKLNTVPSQMMMMGKHTFNYKRGVFASKPIWVTKYGDEELWAAGEFTNQSREDTGLAIWAIGMRMWKTRMSCFGIHLASRISQGLKISQ</sequence>
<dbReference type="InterPro" id="IPR036460">
    <property type="entry name" value="Cu_amine_oxidase_C_sf"/>
</dbReference>
<feature type="active site" description="Proton acceptor" evidence="1">
    <location>
        <position position="101"/>
    </location>
</feature>
<organism evidence="5 6">
    <name type="scientific">Rhinocladiella mackenziei CBS 650.93</name>
    <dbReference type="NCBI Taxonomy" id="1442369"/>
    <lineage>
        <taxon>Eukaryota</taxon>
        <taxon>Fungi</taxon>
        <taxon>Dikarya</taxon>
        <taxon>Ascomycota</taxon>
        <taxon>Pezizomycotina</taxon>
        <taxon>Eurotiomycetes</taxon>
        <taxon>Chaetothyriomycetidae</taxon>
        <taxon>Chaetothyriales</taxon>
        <taxon>Herpotrichiellaceae</taxon>
        <taxon>Rhinocladiella</taxon>
    </lineage>
</organism>
<dbReference type="HOGENOM" id="CLU_681764_0_0_1"/>
<keyword evidence="6" id="KW-1185">Reference proteome</keyword>
<dbReference type="GO" id="GO:0008131">
    <property type="term" value="F:primary methylamine oxidase activity"/>
    <property type="evidence" value="ECO:0007669"/>
    <property type="project" value="InterPro"/>
</dbReference>
<dbReference type="InterPro" id="IPR015798">
    <property type="entry name" value="Cu_amine_oxidase_C"/>
</dbReference>
<dbReference type="PROSITE" id="PS01164">
    <property type="entry name" value="COPPER_AMINE_OXID_1"/>
    <property type="match status" value="1"/>
</dbReference>
<evidence type="ECO:0000256" key="3">
    <source>
        <dbReference type="RuleBase" id="RU000672"/>
    </source>
</evidence>
<keyword evidence="3" id="KW-0186">Copper</keyword>
<dbReference type="Pfam" id="PF01179">
    <property type="entry name" value="Cu_amine_oxid"/>
    <property type="match status" value="1"/>
</dbReference>
<name>A0A0D2J6Q0_9EURO</name>
<feature type="modified residue" description="2',4',5'-topaquinone" evidence="2">
    <location>
        <position position="185"/>
    </location>
</feature>
<feature type="domain" description="Copper amine oxidase catalytic" evidence="4">
    <location>
        <begin position="31"/>
        <end position="375"/>
    </location>
</feature>
<dbReference type="STRING" id="1442369.A0A0D2J6Q0"/>
<feature type="active site" description="Schiff-base intermediate with substrate; via topaquinone" evidence="1">
    <location>
        <position position="185"/>
    </location>
</feature>
<reference evidence="5 6" key="1">
    <citation type="submission" date="2015-01" db="EMBL/GenBank/DDBJ databases">
        <title>The Genome Sequence of Rhinocladiella mackenzie CBS 650.93.</title>
        <authorList>
            <consortium name="The Broad Institute Genomics Platform"/>
            <person name="Cuomo C."/>
            <person name="de Hoog S."/>
            <person name="Gorbushina A."/>
            <person name="Stielow B."/>
            <person name="Teixiera M."/>
            <person name="Abouelleil A."/>
            <person name="Chapman S.B."/>
            <person name="Priest M."/>
            <person name="Young S.K."/>
            <person name="Wortman J."/>
            <person name="Nusbaum C."/>
            <person name="Birren B."/>
        </authorList>
    </citation>
    <scope>NUCLEOTIDE SEQUENCE [LARGE SCALE GENOMIC DNA]</scope>
    <source>
        <strain evidence="5 6">CBS 650.93</strain>
    </source>
</reference>
<comment type="similarity">
    <text evidence="3">Belongs to the copper/topaquinone oxidase family.</text>
</comment>
<dbReference type="SUPFAM" id="SSF49998">
    <property type="entry name" value="Amine oxidase catalytic domain"/>
    <property type="match status" value="1"/>
</dbReference>
<dbReference type="InterPro" id="IPR049948">
    <property type="entry name" value="Cu_Am_ox_TPQ-bd"/>
</dbReference>
<comment type="cofactor">
    <cofactor evidence="3">
        <name>Cu cation</name>
        <dbReference type="ChEBI" id="CHEBI:23378"/>
    </cofactor>
    <text evidence="3">Contains 1 topaquinone per subunit.</text>
</comment>
<gene>
    <name evidence="5" type="ORF">Z518_05605</name>
</gene>
<dbReference type="InterPro" id="IPR000269">
    <property type="entry name" value="Cu_amine_oxidase"/>
</dbReference>
<dbReference type="Gene3D" id="2.70.98.20">
    <property type="entry name" value="Copper amine oxidase, catalytic domain"/>
    <property type="match status" value="1"/>
</dbReference>
<evidence type="ECO:0000313" key="6">
    <source>
        <dbReference type="Proteomes" id="UP000053617"/>
    </source>
</evidence>
<evidence type="ECO:0000259" key="4">
    <source>
        <dbReference type="Pfam" id="PF01179"/>
    </source>
</evidence>
<accession>A0A0D2J6Q0</accession>
<dbReference type="GO" id="GO:0048038">
    <property type="term" value="F:quinone binding"/>
    <property type="evidence" value="ECO:0007669"/>
    <property type="project" value="InterPro"/>
</dbReference>
<dbReference type="VEuPathDB" id="FungiDB:Z518_05605"/>
<dbReference type="PANTHER" id="PTHR10638:SF33">
    <property type="entry name" value="AMINE OXIDASE"/>
    <property type="match status" value="1"/>
</dbReference>
<dbReference type="OrthoDB" id="5379943at2759"/>
<dbReference type="AlphaFoldDB" id="A0A0D2J6Q0"/>
<dbReference type="PANTHER" id="PTHR10638">
    <property type="entry name" value="COPPER AMINE OXIDASE"/>
    <property type="match status" value="1"/>
</dbReference>
<dbReference type="GO" id="GO:0005507">
    <property type="term" value="F:copper ion binding"/>
    <property type="evidence" value="ECO:0007669"/>
    <property type="project" value="InterPro"/>
</dbReference>
<dbReference type="RefSeq" id="XP_013271871.1">
    <property type="nucleotide sequence ID" value="XM_013416417.1"/>
</dbReference>
<evidence type="ECO:0000256" key="2">
    <source>
        <dbReference type="PIRSR" id="PIRSR600269-51"/>
    </source>
</evidence>
<proteinExistence type="inferred from homology"/>
<evidence type="ECO:0000256" key="1">
    <source>
        <dbReference type="PIRSR" id="PIRSR600269-50"/>
    </source>
</evidence>
<dbReference type="EMBL" id="KN847478">
    <property type="protein sequence ID" value="KIX04735.1"/>
    <property type="molecule type" value="Genomic_DNA"/>
</dbReference>
<dbReference type="GO" id="GO:0009308">
    <property type="term" value="P:amine metabolic process"/>
    <property type="evidence" value="ECO:0007669"/>
    <property type="project" value="UniProtKB-UniRule"/>
</dbReference>
<protein>
    <recommendedName>
        <fullName evidence="3">Amine oxidase</fullName>
        <ecNumber evidence="3">1.4.3.-</ecNumber>
    </recommendedName>
</protein>
<keyword evidence="1 3" id="KW-0801">TPQ</keyword>
<dbReference type="GeneID" id="25293676"/>
<dbReference type="Proteomes" id="UP000053617">
    <property type="component" value="Unassembled WGS sequence"/>
</dbReference>
<dbReference type="EC" id="1.4.3.-" evidence="3"/>
<evidence type="ECO:0000313" key="5">
    <source>
        <dbReference type="EMBL" id="KIX04735.1"/>
    </source>
</evidence>
<keyword evidence="3" id="KW-0560">Oxidoreductase</keyword>
<keyword evidence="3" id="KW-0479">Metal-binding</keyword>